<organism evidence="2 3">
    <name type="scientific">Holospora curviuscula</name>
    <dbReference type="NCBI Taxonomy" id="1082868"/>
    <lineage>
        <taxon>Bacteria</taxon>
        <taxon>Pseudomonadati</taxon>
        <taxon>Pseudomonadota</taxon>
        <taxon>Alphaproteobacteria</taxon>
        <taxon>Holosporales</taxon>
        <taxon>Holosporaceae</taxon>
        <taxon>Holospora</taxon>
    </lineage>
</organism>
<dbReference type="EMBL" id="PHHC01000078">
    <property type="protein sequence ID" value="PPE04265.1"/>
    <property type="molecule type" value="Genomic_DNA"/>
</dbReference>
<feature type="domain" description="Transposase Synechocystis PCC 6803" evidence="1">
    <location>
        <begin position="13"/>
        <end position="88"/>
    </location>
</feature>
<name>A0A2S5RAW4_9PROT</name>
<dbReference type="AlphaFoldDB" id="A0A2S5RAW4"/>
<proteinExistence type="predicted"/>
<gene>
    <name evidence="2" type="ORF">HCUR_00456</name>
</gene>
<dbReference type="RefSeq" id="WP_104206554.1">
    <property type="nucleotide sequence ID" value="NZ_PHHC01000078.1"/>
</dbReference>
<reference evidence="2 3" key="1">
    <citation type="submission" date="2017-11" db="EMBL/GenBank/DDBJ databases">
        <title>Comparative genomic analysis of Holospora spp., intranuclear symbionts of paramecia.</title>
        <authorList>
            <person name="Garushyants S.K."/>
            <person name="Beliavskaya A."/>
            <person name="Malko D.B."/>
            <person name="Logacheva M.D."/>
            <person name="Rautian M.S."/>
            <person name="Gelfand M.S."/>
        </authorList>
    </citation>
    <scope>NUCLEOTIDE SEQUENCE [LARGE SCALE GENOMIC DNA]</scope>
    <source>
        <strain evidence="3">02AZ16</strain>
    </source>
</reference>
<comment type="caution">
    <text evidence="2">The sequence shown here is derived from an EMBL/GenBank/DDBJ whole genome shotgun (WGS) entry which is preliminary data.</text>
</comment>
<keyword evidence="3" id="KW-1185">Reference proteome</keyword>
<evidence type="ECO:0000313" key="3">
    <source>
        <dbReference type="Proteomes" id="UP000239425"/>
    </source>
</evidence>
<protein>
    <recommendedName>
        <fullName evidence="1">Transposase Synechocystis PCC 6803 domain-containing protein</fullName>
    </recommendedName>
</protein>
<evidence type="ECO:0000313" key="2">
    <source>
        <dbReference type="EMBL" id="PPE04265.1"/>
    </source>
</evidence>
<dbReference type="Pfam" id="PF01710">
    <property type="entry name" value="HTH_Tnp_IS630"/>
    <property type="match status" value="1"/>
</dbReference>
<dbReference type="InterPro" id="IPR002622">
    <property type="entry name" value="Transposase_14"/>
</dbReference>
<accession>A0A2S5RAW4</accession>
<evidence type="ECO:0000259" key="1">
    <source>
        <dbReference type="Pfam" id="PF01710"/>
    </source>
</evidence>
<dbReference type="Proteomes" id="UP000239425">
    <property type="component" value="Unassembled WGS sequence"/>
</dbReference>
<sequence>MRKRVDVLEWNHTVYRGSARLEPNLVCSKPASTMDMDCLEHDTRYTLVYQLEQAERFGVSPVGIVQALRRLGVRYKKTLKLSKGEFRKKICFLQKA</sequence>